<reference evidence="2 3" key="1">
    <citation type="journal article" date="2016" name="Sci. Rep.">
        <title>Evaluation of genetic diversity among strains of the human gut commensal Bifidobacterium adolescentis.</title>
        <authorList>
            <person name="Duranti S."/>
            <person name="Milani C."/>
            <person name="Lugli G.A."/>
            <person name="Mancabelli L."/>
            <person name="Turroni F."/>
            <person name="Ferrario C."/>
            <person name="Mangifesta M."/>
            <person name="Viappiani A."/>
            <person name="Sanchez B."/>
            <person name="Margolles A."/>
            <person name="van Sinderen D."/>
            <person name="Ventura M."/>
        </authorList>
    </citation>
    <scope>NUCLEOTIDE SEQUENCE [LARGE SCALE GENOMIC DNA]</scope>
    <source>
        <strain evidence="2 3">487B</strain>
    </source>
</reference>
<name>A0A1X2YR13_BIFAD</name>
<comment type="caution">
    <text evidence="2">The sequence shown here is derived from an EMBL/GenBank/DDBJ whole genome shotgun (WGS) entry which is preliminary data.</text>
</comment>
<evidence type="ECO:0000313" key="2">
    <source>
        <dbReference type="EMBL" id="OSG84599.1"/>
    </source>
</evidence>
<gene>
    <name evidence="2" type="ORF">B0487_2086</name>
</gene>
<organism evidence="2 3">
    <name type="scientific">Bifidobacterium adolescentis</name>
    <dbReference type="NCBI Taxonomy" id="1680"/>
    <lineage>
        <taxon>Bacteria</taxon>
        <taxon>Bacillati</taxon>
        <taxon>Actinomycetota</taxon>
        <taxon>Actinomycetes</taxon>
        <taxon>Bifidobacteriales</taxon>
        <taxon>Bifidobacteriaceae</taxon>
        <taxon>Bifidobacterium</taxon>
    </lineage>
</organism>
<dbReference type="EMBL" id="LNKD01000008">
    <property type="protein sequence ID" value="OSG84599.1"/>
    <property type="molecule type" value="Genomic_DNA"/>
</dbReference>
<feature type="coiled-coil region" evidence="1">
    <location>
        <begin position="106"/>
        <end position="133"/>
    </location>
</feature>
<dbReference type="AlphaFoldDB" id="A0A1X2YR13"/>
<dbReference type="RefSeq" id="WP_085393524.1">
    <property type="nucleotide sequence ID" value="NZ_LNKD01000008.1"/>
</dbReference>
<dbReference type="Proteomes" id="UP000193377">
    <property type="component" value="Unassembled WGS sequence"/>
</dbReference>
<evidence type="ECO:0000313" key="3">
    <source>
        <dbReference type="Proteomes" id="UP000193377"/>
    </source>
</evidence>
<sequence length="149" mass="17353">MDANTPINIPIRLEQWIHDNYMEVETIIIDARPILDATDFDNLPEWEDWGADFIAEDAQRIGLLKMWSGPFTVELFNCDEYPDYLEWRKTHKTVEGAAEHILDLSKKELLWRIEETKKQLDKYVSQYEALSGENPRQTSGTALVGRLLV</sequence>
<protein>
    <submittedName>
        <fullName evidence="2">Uncharacterized protein</fullName>
    </submittedName>
</protein>
<accession>A0A1X2YR13</accession>
<keyword evidence="1" id="KW-0175">Coiled coil</keyword>
<proteinExistence type="predicted"/>
<evidence type="ECO:0000256" key="1">
    <source>
        <dbReference type="SAM" id="Coils"/>
    </source>
</evidence>